<dbReference type="PIRSF" id="PIRSF029745">
    <property type="entry name" value="FhaC"/>
    <property type="match status" value="1"/>
</dbReference>
<dbReference type="Pfam" id="PF17287">
    <property type="entry name" value="POTRA_3"/>
    <property type="match status" value="1"/>
</dbReference>
<dbReference type="PANTHER" id="PTHR34597:SF3">
    <property type="entry name" value="OUTER MEMBRANE TRANSPORTER CDIB"/>
    <property type="match status" value="1"/>
</dbReference>
<dbReference type="GO" id="GO:0098046">
    <property type="term" value="C:type V protein secretion system complex"/>
    <property type="evidence" value="ECO:0007669"/>
    <property type="project" value="TreeGrafter"/>
</dbReference>
<evidence type="ECO:0000256" key="2">
    <source>
        <dbReference type="ARBA" id="ARBA00022692"/>
    </source>
</evidence>
<protein>
    <submittedName>
        <fullName evidence="8">Hemolysin activation protein</fullName>
    </submittedName>
</protein>
<dbReference type="Gene3D" id="3.10.20.310">
    <property type="entry name" value="membrane protein fhac"/>
    <property type="match status" value="1"/>
</dbReference>
<gene>
    <name evidence="8" type="ORF">C2I19_18070</name>
</gene>
<evidence type="ECO:0000259" key="6">
    <source>
        <dbReference type="Pfam" id="PF08479"/>
    </source>
</evidence>
<proteinExistence type="predicted"/>
<dbReference type="InterPro" id="IPR035251">
    <property type="entry name" value="ShlB_POTRA"/>
</dbReference>
<dbReference type="Pfam" id="PF03865">
    <property type="entry name" value="ShlB"/>
    <property type="match status" value="1"/>
</dbReference>
<keyword evidence="3" id="KW-0998">Cell outer membrane</keyword>
<dbReference type="Pfam" id="PF08479">
    <property type="entry name" value="POTRA_2"/>
    <property type="match status" value="1"/>
</dbReference>
<dbReference type="GO" id="GO:0008320">
    <property type="term" value="F:protein transmembrane transporter activity"/>
    <property type="evidence" value="ECO:0007669"/>
    <property type="project" value="TreeGrafter"/>
</dbReference>
<organism evidence="8 9">
    <name type="scientific">Chromobacterium alticapitis</name>
    <dbReference type="NCBI Taxonomy" id="2073169"/>
    <lineage>
        <taxon>Bacteria</taxon>
        <taxon>Pseudomonadati</taxon>
        <taxon>Pseudomonadota</taxon>
        <taxon>Betaproteobacteria</taxon>
        <taxon>Neisseriales</taxon>
        <taxon>Chromobacteriaceae</taxon>
        <taxon>Chromobacterium</taxon>
    </lineage>
</organism>
<keyword evidence="9" id="KW-1185">Reference proteome</keyword>
<dbReference type="InterPro" id="IPR013686">
    <property type="entry name" value="Polypept-transport_assoc_ShlB"/>
</dbReference>
<evidence type="ECO:0000259" key="5">
    <source>
        <dbReference type="Pfam" id="PF03865"/>
    </source>
</evidence>
<keyword evidence="1" id="KW-0472">Membrane</keyword>
<dbReference type="InterPro" id="IPR027282">
    <property type="entry name" value="TPS"/>
</dbReference>
<dbReference type="GO" id="GO:0046819">
    <property type="term" value="P:protein secretion by the type V secretion system"/>
    <property type="evidence" value="ECO:0007669"/>
    <property type="project" value="TreeGrafter"/>
</dbReference>
<evidence type="ECO:0000256" key="1">
    <source>
        <dbReference type="ARBA" id="ARBA00022452"/>
    </source>
</evidence>
<evidence type="ECO:0000313" key="9">
    <source>
        <dbReference type="Proteomes" id="UP000237082"/>
    </source>
</evidence>
<dbReference type="PANTHER" id="PTHR34597">
    <property type="entry name" value="SLR1661 PROTEIN"/>
    <property type="match status" value="1"/>
</dbReference>
<evidence type="ECO:0000259" key="7">
    <source>
        <dbReference type="Pfam" id="PF17287"/>
    </source>
</evidence>
<feature type="domain" description="ShlB POTRA" evidence="7">
    <location>
        <begin position="230"/>
        <end position="267"/>
    </location>
</feature>
<dbReference type="Gene3D" id="2.40.160.50">
    <property type="entry name" value="membrane protein fhac: a member of the omp85/tpsb transporter family"/>
    <property type="match status" value="1"/>
</dbReference>
<dbReference type="EMBL" id="PQWB01000114">
    <property type="protein sequence ID" value="POZ60594.1"/>
    <property type="molecule type" value="Genomic_DNA"/>
</dbReference>
<sequence length="621" mass="67732">MLVELGRNTGSFTLMRLYRRQGRAISWRVFKLARLFSIFSLRVSALNPFVRAAESVKPLRPDALRRVVMALACWCCVIPARADTQPVPSDLRAGNDDARRLLQNGSSRFDELIRQQRLRQLQSGGSGAERAPSSERAGGRCLPVSGLRLAGITALTRDEVAALGLPHGECLDVAELNRFSRALTALYLGKGYIAARVAAEGPDARGVLTLRVAEGRVAAMRRGEGAPRPGNLFPGMLGQPLNVHDLDQGLDQANRLRSNHVTVDVLPGAGVGESALQLSNQPDSRLSGGLSLDNAGRDSTGRLQAGANLGWDDMSGWSDFLSLSAQTTREDASVRHSRSESLFYSLPYGYWTVSAFVSRADYLNPQQLAFRAVRLSGATAQDGLRLDRVLTRDQGHILTADLQVTQKRIRNYLEDAPLSINSPSLMVLEAGLSRMVILSGGMLQLDGALQRGVRWLGADARDARVDGLPNPQFLKLRLSANWLQTMAWPGGPYQLQSTLSGQASRDSLPGVEQMDVADGGAVRGFRNNALPAEAGWYWRNTLSRRMPLGGWVLTPRAGVDGGRALQRGGEETWQDIAGMDIGAALSCGGLTLDLDYSRPLRKPQGWRQEGHILFARLNWQW</sequence>
<feature type="domain" description="Polypeptide-transport-associated ShlB-type" evidence="6">
    <location>
        <begin position="142"/>
        <end position="215"/>
    </location>
</feature>
<dbReference type="InterPro" id="IPR005565">
    <property type="entry name" value="Hemolysn_activator_HlyB_C"/>
</dbReference>
<dbReference type="InterPro" id="IPR051544">
    <property type="entry name" value="TPS_OM_transporter"/>
</dbReference>
<comment type="caution">
    <text evidence="8">The sequence shown here is derived from an EMBL/GenBank/DDBJ whole genome shotgun (WGS) entry which is preliminary data.</text>
</comment>
<accession>A0A2S5DC32</accession>
<feature type="domain" description="Haemolysin activator HlyB C-terminal" evidence="5">
    <location>
        <begin position="272"/>
        <end position="584"/>
    </location>
</feature>
<evidence type="ECO:0000256" key="3">
    <source>
        <dbReference type="ARBA" id="ARBA00023237"/>
    </source>
</evidence>
<reference evidence="9" key="1">
    <citation type="submission" date="2018-02" db="EMBL/GenBank/DDBJ databases">
        <authorList>
            <person name="O'Hara-Hanley K."/>
            <person name="Soby S."/>
        </authorList>
    </citation>
    <scope>NUCLEOTIDE SEQUENCE [LARGE SCALE GENOMIC DNA]</scope>
    <source>
        <strain evidence="9">MWU14-2602</strain>
    </source>
</reference>
<keyword evidence="2" id="KW-0812">Transmembrane</keyword>
<evidence type="ECO:0000256" key="4">
    <source>
        <dbReference type="SAM" id="MobiDB-lite"/>
    </source>
</evidence>
<keyword evidence="1" id="KW-1134">Transmembrane beta strand</keyword>
<dbReference type="Proteomes" id="UP000237082">
    <property type="component" value="Unassembled WGS sequence"/>
</dbReference>
<feature type="region of interest" description="Disordered" evidence="4">
    <location>
        <begin position="120"/>
        <end position="139"/>
    </location>
</feature>
<feature type="region of interest" description="Disordered" evidence="4">
    <location>
        <begin position="278"/>
        <end position="297"/>
    </location>
</feature>
<dbReference type="AlphaFoldDB" id="A0A2S5DC32"/>
<name>A0A2S5DC32_9NEIS</name>
<evidence type="ECO:0000313" key="8">
    <source>
        <dbReference type="EMBL" id="POZ60594.1"/>
    </source>
</evidence>